<dbReference type="InterPro" id="IPR020846">
    <property type="entry name" value="MFS_dom"/>
</dbReference>
<protein>
    <recommendedName>
        <fullName evidence="4">Major facilitator superfamily (MFS) profile domain-containing protein</fullName>
    </recommendedName>
</protein>
<feature type="transmembrane region" description="Helical" evidence="3">
    <location>
        <begin position="141"/>
        <end position="161"/>
    </location>
</feature>
<evidence type="ECO:0000313" key="8">
    <source>
        <dbReference type="EMBL" id="PLW51260.1"/>
    </source>
</evidence>
<name>A0A2N5VMU6_9BASI</name>
<evidence type="ECO:0000313" key="9">
    <source>
        <dbReference type="Proteomes" id="UP000235388"/>
    </source>
</evidence>
<proteinExistence type="inferred from homology"/>
<dbReference type="PANTHER" id="PTHR11360:SF287">
    <property type="entry name" value="MFS MONOCARBOXYLATE TRANSPORTER"/>
    <property type="match status" value="1"/>
</dbReference>
<dbReference type="Proteomes" id="UP000235392">
    <property type="component" value="Unassembled WGS sequence"/>
</dbReference>
<feature type="transmembrane region" description="Helical" evidence="3">
    <location>
        <begin position="400"/>
        <end position="424"/>
    </location>
</feature>
<feature type="transmembrane region" description="Helical" evidence="3">
    <location>
        <begin position="436"/>
        <end position="457"/>
    </location>
</feature>
<dbReference type="InterPro" id="IPR036259">
    <property type="entry name" value="MFS_trans_sf"/>
</dbReference>
<feature type="transmembrane region" description="Helical" evidence="3">
    <location>
        <begin position="232"/>
        <end position="252"/>
    </location>
</feature>
<feature type="transmembrane region" description="Helical" evidence="3">
    <location>
        <begin position="200"/>
        <end position="220"/>
    </location>
</feature>
<evidence type="ECO:0000256" key="2">
    <source>
        <dbReference type="ARBA" id="ARBA00006727"/>
    </source>
</evidence>
<keyword evidence="3" id="KW-0472">Membrane</keyword>
<dbReference type="OrthoDB" id="2213137at2759"/>
<dbReference type="EMBL" id="PGCI01001049">
    <property type="protein sequence ID" value="PLW08707.1"/>
    <property type="molecule type" value="Genomic_DNA"/>
</dbReference>
<dbReference type="EMBL" id="PGCI01000006">
    <property type="protein sequence ID" value="PLW51260.1"/>
    <property type="molecule type" value="Genomic_DNA"/>
</dbReference>
<dbReference type="PROSITE" id="PS50850">
    <property type="entry name" value="MFS"/>
    <property type="match status" value="1"/>
</dbReference>
<dbReference type="GO" id="GO:0016020">
    <property type="term" value="C:membrane"/>
    <property type="evidence" value="ECO:0007669"/>
    <property type="project" value="UniProtKB-SubCell"/>
</dbReference>
<feature type="transmembrane region" description="Helical" evidence="3">
    <location>
        <begin position="364"/>
        <end position="388"/>
    </location>
</feature>
<evidence type="ECO:0000313" key="5">
    <source>
        <dbReference type="EMBL" id="PLW08707.1"/>
    </source>
</evidence>
<keyword evidence="3" id="KW-1133">Transmembrane helix</keyword>
<accession>A0A2N5VMU6</accession>
<dbReference type="InterPro" id="IPR050327">
    <property type="entry name" value="Proton-linked_MCT"/>
</dbReference>
<evidence type="ECO:0000259" key="4">
    <source>
        <dbReference type="PROSITE" id="PS50850"/>
    </source>
</evidence>
<evidence type="ECO:0000256" key="1">
    <source>
        <dbReference type="ARBA" id="ARBA00004141"/>
    </source>
</evidence>
<dbReference type="Proteomes" id="UP000235388">
    <property type="component" value="Unassembled WGS sequence"/>
</dbReference>
<dbReference type="PANTHER" id="PTHR11360">
    <property type="entry name" value="MONOCARBOXYLATE TRANSPORTER"/>
    <property type="match status" value="1"/>
</dbReference>
<evidence type="ECO:0000313" key="6">
    <source>
        <dbReference type="EMBL" id="PLW10500.1"/>
    </source>
</evidence>
<keyword evidence="9" id="KW-1185">Reference proteome</keyword>
<dbReference type="AlphaFoldDB" id="A0A2N5VMU6"/>
<organism evidence="8 10">
    <name type="scientific">Puccinia coronata f. sp. avenae</name>
    <dbReference type="NCBI Taxonomy" id="200324"/>
    <lineage>
        <taxon>Eukaryota</taxon>
        <taxon>Fungi</taxon>
        <taxon>Dikarya</taxon>
        <taxon>Basidiomycota</taxon>
        <taxon>Pucciniomycotina</taxon>
        <taxon>Pucciniomycetes</taxon>
        <taxon>Pucciniales</taxon>
        <taxon>Pucciniaceae</taxon>
        <taxon>Puccinia</taxon>
    </lineage>
</organism>
<sequence>MEPPAYNLTSHDRSAFHYPPNLDQATPIASCRPKNAAHHLVDQLKSNQRLELDFQSVINDCEKSLAPIDGGFSAWRFVFMSFLVEGFVWGIPSSFGVFLDFPPYSHMTSTMAAIIGTFCTGIMYCIGSFIMSLLDKFPKSALYFPTLGTLVCSGSFLAASYSTSAWHLLLSQGIMYGIGGALLYYPALFFLSEWWVVKRGLAGSIMFAGTSVFGLIIPPVLDWALKKYGTPITLRGLGMSFLIGMAPVLPFFHGRLPISVRRRAPRAPTRKYLKSPIFWAFHSLNLLQSLSYFVPTLYMPTYATSIGSPGGIVLGLFAAASAIGQLVTGALSDHYDLNWIIGVTSVSSSVSIFVLWGYSEGFAMLAAFAIVYGISAGGFSCLWQRFAMIIAPSEPNSSSLVVYFATIRGVANVLTGPIAGTLLQHSSSTKAGYKSLVYYSGSLMILCTIGVMMKGLYRVVKYSSF</sequence>
<evidence type="ECO:0000256" key="3">
    <source>
        <dbReference type="SAM" id="Phobius"/>
    </source>
</evidence>
<dbReference type="EMBL" id="PGCJ01001057">
    <property type="protein sequence ID" value="PLW10500.1"/>
    <property type="molecule type" value="Genomic_DNA"/>
</dbReference>
<comment type="subcellular location">
    <subcellularLocation>
        <location evidence="1">Membrane</location>
        <topology evidence="1">Multi-pass membrane protein</topology>
    </subcellularLocation>
</comment>
<comment type="caution">
    <text evidence="8">The sequence shown here is derived from an EMBL/GenBank/DDBJ whole genome shotgun (WGS) entry which is preliminary data.</text>
</comment>
<dbReference type="Gene3D" id="1.20.1250.20">
    <property type="entry name" value="MFS general substrate transporter like domains"/>
    <property type="match status" value="2"/>
</dbReference>
<reference evidence="9 10" key="1">
    <citation type="submission" date="2017-11" db="EMBL/GenBank/DDBJ databases">
        <title>De novo assembly and phasing of dikaryotic genomes from two isolates of Puccinia coronata f. sp. avenae, the causal agent of oat crown rust.</title>
        <authorList>
            <person name="Miller M.E."/>
            <person name="Zhang Y."/>
            <person name="Omidvar V."/>
            <person name="Sperschneider J."/>
            <person name="Schwessinger B."/>
            <person name="Raley C."/>
            <person name="Palmer J.M."/>
            <person name="Garnica D."/>
            <person name="Upadhyaya N."/>
            <person name="Rathjen J."/>
            <person name="Taylor J.M."/>
            <person name="Park R.F."/>
            <person name="Dodds P.N."/>
            <person name="Hirsch C.D."/>
            <person name="Kianian S.F."/>
            <person name="Figueroa M."/>
        </authorList>
    </citation>
    <scope>NUCLEOTIDE SEQUENCE [LARGE SCALE GENOMIC DNA]</scope>
    <source>
        <strain evidence="6">12NC29</strain>
        <strain evidence="8">12SD80</strain>
    </source>
</reference>
<dbReference type="SUPFAM" id="SSF103473">
    <property type="entry name" value="MFS general substrate transporter"/>
    <property type="match status" value="1"/>
</dbReference>
<dbReference type="STRING" id="200324.A0A2N5VMU6"/>
<feature type="transmembrane region" description="Helical" evidence="3">
    <location>
        <begin position="339"/>
        <end position="358"/>
    </location>
</feature>
<feature type="transmembrane region" description="Helical" evidence="3">
    <location>
        <begin position="273"/>
        <end position="294"/>
    </location>
</feature>
<feature type="transmembrane region" description="Helical" evidence="3">
    <location>
        <begin position="111"/>
        <end position="134"/>
    </location>
</feature>
<dbReference type="GO" id="GO:0022857">
    <property type="term" value="F:transmembrane transporter activity"/>
    <property type="evidence" value="ECO:0007669"/>
    <property type="project" value="InterPro"/>
</dbReference>
<dbReference type="InterPro" id="IPR011701">
    <property type="entry name" value="MFS"/>
</dbReference>
<feature type="domain" description="Major facilitator superfamily (MFS) profile" evidence="4">
    <location>
        <begin position="269"/>
        <end position="465"/>
    </location>
</feature>
<comment type="similarity">
    <text evidence="2">Belongs to the major facilitator superfamily. Monocarboxylate porter (TC 2.A.1.13) family.</text>
</comment>
<dbReference type="EMBL" id="PGCJ01000429">
    <property type="protein sequence ID" value="PLW28872.1"/>
    <property type="molecule type" value="Genomic_DNA"/>
</dbReference>
<keyword evidence="3" id="KW-0812">Transmembrane</keyword>
<feature type="transmembrane region" description="Helical" evidence="3">
    <location>
        <begin position="77"/>
        <end position="99"/>
    </location>
</feature>
<feature type="transmembrane region" description="Helical" evidence="3">
    <location>
        <begin position="306"/>
        <end position="327"/>
    </location>
</feature>
<gene>
    <name evidence="7" type="ORF">PCANC_23667</name>
    <name evidence="6" type="ORF">PCANC_23811</name>
    <name evidence="8" type="ORF">PCASD_01071</name>
    <name evidence="5" type="ORF">PCASD_20823</name>
</gene>
<feature type="transmembrane region" description="Helical" evidence="3">
    <location>
        <begin position="173"/>
        <end position="191"/>
    </location>
</feature>
<dbReference type="Pfam" id="PF07690">
    <property type="entry name" value="MFS_1"/>
    <property type="match status" value="1"/>
</dbReference>
<evidence type="ECO:0000313" key="10">
    <source>
        <dbReference type="Proteomes" id="UP000235392"/>
    </source>
</evidence>
<evidence type="ECO:0000313" key="7">
    <source>
        <dbReference type="EMBL" id="PLW28872.1"/>
    </source>
</evidence>